<evidence type="ECO:0000256" key="1">
    <source>
        <dbReference type="SAM" id="Coils"/>
    </source>
</evidence>
<evidence type="ECO:0000313" key="3">
    <source>
        <dbReference type="Proteomes" id="UP000015854"/>
    </source>
</evidence>
<dbReference type="EMBL" id="ATBB01000180">
    <property type="protein sequence ID" value="EQC57185.1"/>
    <property type="molecule type" value="Genomic_DNA"/>
</dbReference>
<keyword evidence="1" id="KW-0175">Coiled coil</keyword>
<gene>
    <name evidence="2" type="ORF">LLT6_12270</name>
</gene>
<proteinExistence type="predicted"/>
<feature type="coiled-coil region" evidence="1">
    <location>
        <begin position="40"/>
        <end position="74"/>
    </location>
</feature>
<dbReference type="AlphaFoldDB" id="T0S712"/>
<comment type="caution">
    <text evidence="2">The sequence shown here is derived from an EMBL/GenBank/DDBJ whole genome shotgun (WGS) entry which is preliminary data.</text>
</comment>
<name>T0S712_LACLC</name>
<evidence type="ECO:0000313" key="2">
    <source>
        <dbReference type="EMBL" id="EQC57185.1"/>
    </source>
</evidence>
<dbReference type="Pfam" id="PF07852">
    <property type="entry name" value="DUF1642"/>
    <property type="match status" value="1"/>
</dbReference>
<protein>
    <recommendedName>
        <fullName evidence="4">DUF1642 domain-containing protein</fullName>
    </recommendedName>
</protein>
<sequence length="242" mass="27975">MTKFELPEKPKKTNTSEDFNNLRKAVDELDKFDYAWKTYANKADRRINVANKHIEELERENQSLKADYNNQAESILLMLEEISTLKSQPQQQALPVVPEEVDKAIKYLKTRNNFAAITDLKKLDIILTEKGFVWLNDFQFKDRRFGFGGLNNKLFILSHLAITGYTVEKPQLEKPQLFYIDLPKVFGLSDSTSDSTFVSKAESGIISEFTKGKDYALKLTEQEIKSIDERYWQFAVPVEDGE</sequence>
<dbReference type="PATRIC" id="fig|1234876.3.peg.878"/>
<organism evidence="2 3">
    <name type="scientific">Lactococcus cremoris subsp. cremoris TIFN6</name>
    <dbReference type="NCBI Taxonomy" id="1234876"/>
    <lineage>
        <taxon>Bacteria</taxon>
        <taxon>Bacillati</taxon>
        <taxon>Bacillota</taxon>
        <taxon>Bacilli</taxon>
        <taxon>Lactobacillales</taxon>
        <taxon>Streptococcaceae</taxon>
        <taxon>Lactococcus</taxon>
        <taxon>Lactococcus cremoris subsp. cremoris</taxon>
    </lineage>
</organism>
<evidence type="ECO:0008006" key="4">
    <source>
        <dbReference type="Google" id="ProtNLM"/>
    </source>
</evidence>
<dbReference type="InterPro" id="IPR012865">
    <property type="entry name" value="DUF1642"/>
</dbReference>
<dbReference type="Proteomes" id="UP000015854">
    <property type="component" value="Unassembled WGS sequence"/>
</dbReference>
<reference evidence="2 3" key="1">
    <citation type="journal article" date="2013" name="ISME J.">
        <title>Multifactorial diversity sustains microbial community stability.</title>
        <authorList>
            <person name="Erkus O."/>
            <person name="de Jager V.C."/>
            <person name="Spus M."/>
            <person name="van Alen-Boerrigter I.J."/>
            <person name="van Rijswijck I.M."/>
            <person name="Hazelwood L."/>
            <person name="Janssen P.W."/>
            <person name="van Hijum S.A."/>
            <person name="Kleerebezem M."/>
            <person name="Smid E.J."/>
        </authorList>
    </citation>
    <scope>NUCLEOTIDE SEQUENCE [LARGE SCALE GENOMIC DNA]</scope>
    <source>
        <strain evidence="2 3">TIFN6</strain>
    </source>
</reference>
<accession>T0S712</accession>